<organism evidence="1">
    <name type="scientific">marine sediment metagenome</name>
    <dbReference type="NCBI Taxonomy" id="412755"/>
    <lineage>
        <taxon>unclassified sequences</taxon>
        <taxon>metagenomes</taxon>
        <taxon>ecological metagenomes</taxon>
    </lineage>
</organism>
<sequence length="279" mass="32035">MTAKCSNSISWLGLHYFEQSIAKIVECKWAGHGHELHKHGENLNQTISRVMPEADWVIVNWSMVRALKNDIIFPKKRAYKIAMITSDIHKGPKNTVKGWNAGKWDAFLMIASKTKAAPEYYINNLNAPIFILGHTINPEFFKPLDQPKKYDVSLLGHLGGFYILRRIMMKELPDLAKQNNWKLLMRGRPGGSISGALKTGRIVGYKYAEAIALSKIFISCEIRTRGAVKKYFEGMACRTCVLANTPIMAEDFHFRPDWNFVEIGRDNWKEKLKYYLKHD</sequence>
<gene>
    <name evidence="1" type="ORF">S01H4_08634</name>
</gene>
<protein>
    <submittedName>
        <fullName evidence="1">Uncharacterized protein</fullName>
    </submittedName>
</protein>
<evidence type="ECO:0000313" key="1">
    <source>
        <dbReference type="EMBL" id="GAG70983.1"/>
    </source>
</evidence>
<reference evidence="1" key="1">
    <citation type="journal article" date="2014" name="Front. Microbiol.">
        <title>High frequency of phylogenetically diverse reductive dehalogenase-homologous genes in deep subseafloor sedimentary metagenomes.</title>
        <authorList>
            <person name="Kawai M."/>
            <person name="Futagami T."/>
            <person name="Toyoda A."/>
            <person name="Takaki Y."/>
            <person name="Nishi S."/>
            <person name="Hori S."/>
            <person name="Arai W."/>
            <person name="Tsubouchi T."/>
            <person name="Morono Y."/>
            <person name="Uchiyama I."/>
            <person name="Ito T."/>
            <person name="Fujiyama A."/>
            <person name="Inagaki F."/>
            <person name="Takami H."/>
        </authorList>
    </citation>
    <scope>NUCLEOTIDE SEQUENCE</scope>
    <source>
        <strain evidence="1">Expedition CK06-06</strain>
    </source>
</reference>
<proteinExistence type="predicted"/>
<accession>X1AEB1</accession>
<name>X1AEB1_9ZZZZ</name>
<feature type="non-terminal residue" evidence="1">
    <location>
        <position position="279"/>
    </location>
</feature>
<comment type="caution">
    <text evidence="1">The sequence shown here is derived from an EMBL/GenBank/DDBJ whole genome shotgun (WGS) entry which is preliminary data.</text>
</comment>
<dbReference type="AlphaFoldDB" id="X1AEB1"/>
<dbReference type="EMBL" id="BART01002992">
    <property type="protein sequence ID" value="GAG70983.1"/>
    <property type="molecule type" value="Genomic_DNA"/>
</dbReference>